<accession>A0A6N6RG64</accession>
<evidence type="ECO:0000256" key="1">
    <source>
        <dbReference type="ARBA" id="ARBA00004651"/>
    </source>
</evidence>
<evidence type="ECO:0000256" key="2">
    <source>
        <dbReference type="ARBA" id="ARBA00022475"/>
    </source>
</evidence>
<feature type="transmembrane region" description="Helical" evidence="8">
    <location>
        <begin position="149"/>
        <end position="176"/>
    </location>
</feature>
<feature type="transmembrane region" description="Helical" evidence="8">
    <location>
        <begin position="354"/>
        <end position="372"/>
    </location>
</feature>
<evidence type="ECO:0000256" key="6">
    <source>
        <dbReference type="ARBA" id="ARBA00022989"/>
    </source>
</evidence>
<feature type="transmembrane region" description="Helical" evidence="8">
    <location>
        <begin position="9"/>
        <end position="29"/>
    </location>
</feature>
<sequence>MNRFSRQQVYLALVLTLLVLSAAVTLFFGDVMLVDSEEYLFKADNLWKQIQDPVALSKRPPLYPFVLKVTGVWGAVLLQNLLVILVFWRLVRFLNLKELTKRQWRLVLLLTFFSLNVFLYADKVMAEVLSMTALWFLFESIQKRKMWNAVLLLTLLPFIKPVFLFLPIILCLVAFFMRTYRGWFAFMLIPFALSLGYMSWNKHRTGAFEFSSIQHINALHYNKYQFDVYRFGAEYAAEVNDSIKKATENVPYAEKVEVYNQSFYSDVKSAPFSYLMFHTVGAIRGVIDPGRFDLQFLLPTTIEEGFAHREGGVLGYLRSLNPVTILVLIPIALINGVRALLALIGAWRHRKQEHVIWAFVIVAYVVGITGPINASRFMVPMVPLLIYLAVIGMSSKAKV</sequence>
<feature type="transmembrane region" description="Helical" evidence="8">
    <location>
        <begin position="183"/>
        <end position="200"/>
    </location>
</feature>
<dbReference type="RefSeq" id="WP_151667222.1">
    <property type="nucleotide sequence ID" value="NZ_WBVO01000005.1"/>
</dbReference>
<dbReference type="EMBL" id="WBVO01000005">
    <property type="protein sequence ID" value="KAB2810078.1"/>
    <property type="molecule type" value="Genomic_DNA"/>
</dbReference>
<feature type="transmembrane region" description="Helical" evidence="8">
    <location>
        <begin position="103"/>
        <end position="121"/>
    </location>
</feature>
<gene>
    <name evidence="9" type="ORF">F8C67_07525</name>
</gene>
<comment type="caution">
    <text evidence="9">The sequence shown here is derived from an EMBL/GenBank/DDBJ whole genome shotgun (WGS) entry which is preliminary data.</text>
</comment>
<dbReference type="GO" id="GO:0016763">
    <property type="term" value="F:pentosyltransferase activity"/>
    <property type="evidence" value="ECO:0007669"/>
    <property type="project" value="TreeGrafter"/>
</dbReference>
<dbReference type="PANTHER" id="PTHR33908">
    <property type="entry name" value="MANNOSYLTRANSFERASE YKCB-RELATED"/>
    <property type="match status" value="1"/>
</dbReference>
<evidence type="ECO:0000313" key="10">
    <source>
        <dbReference type="Proteomes" id="UP000468650"/>
    </source>
</evidence>
<evidence type="ECO:0000313" key="9">
    <source>
        <dbReference type="EMBL" id="KAB2810078.1"/>
    </source>
</evidence>
<comment type="subcellular location">
    <subcellularLocation>
        <location evidence="1">Cell membrane</location>
        <topology evidence="1">Multi-pass membrane protein</topology>
    </subcellularLocation>
</comment>
<dbReference type="AlphaFoldDB" id="A0A6N6RG64"/>
<keyword evidence="5 8" id="KW-0812">Transmembrane</keyword>
<evidence type="ECO:0000256" key="8">
    <source>
        <dbReference type="SAM" id="Phobius"/>
    </source>
</evidence>
<evidence type="ECO:0000256" key="7">
    <source>
        <dbReference type="ARBA" id="ARBA00023136"/>
    </source>
</evidence>
<keyword evidence="4" id="KW-0808">Transferase</keyword>
<dbReference type="OrthoDB" id="870437at2"/>
<dbReference type="PANTHER" id="PTHR33908:SF11">
    <property type="entry name" value="MEMBRANE PROTEIN"/>
    <property type="match status" value="1"/>
</dbReference>
<name>A0A6N6RG64_9FLAO</name>
<evidence type="ECO:0008006" key="11">
    <source>
        <dbReference type="Google" id="ProtNLM"/>
    </source>
</evidence>
<feature type="transmembrane region" description="Helical" evidence="8">
    <location>
        <begin position="323"/>
        <end position="347"/>
    </location>
</feature>
<dbReference type="GO" id="GO:0005886">
    <property type="term" value="C:plasma membrane"/>
    <property type="evidence" value="ECO:0007669"/>
    <property type="project" value="UniProtKB-SubCell"/>
</dbReference>
<evidence type="ECO:0000256" key="4">
    <source>
        <dbReference type="ARBA" id="ARBA00022679"/>
    </source>
</evidence>
<evidence type="ECO:0000256" key="5">
    <source>
        <dbReference type="ARBA" id="ARBA00022692"/>
    </source>
</evidence>
<keyword evidence="2" id="KW-1003">Cell membrane</keyword>
<organism evidence="9 10">
    <name type="scientific">Phaeocystidibacter luteus</name>
    <dbReference type="NCBI Taxonomy" id="911197"/>
    <lineage>
        <taxon>Bacteria</taxon>
        <taxon>Pseudomonadati</taxon>
        <taxon>Bacteroidota</taxon>
        <taxon>Flavobacteriia</taxon>
        <taxon>Flavobacteriales</taxon>
        <taxon>Phaeocystidibacteraceae</taxon>
        <taxon>Phaeocystidibacter</taxon>
    </lineage>
</organism>
<dbReference type="InterPro" id="IPR050297">
    <property type="entry name" value="LipidA_mod_glycosyltrf_83"/>
</dbReference>
<evidence type="ECO:0000256" key="3">
    <source>
        <dbReference type="ARBA" id="ARBA00022676"/>
    </source>
</evidence>
<dbReference type="Proteomes" id="UP000468650">
    <property type="component" value="Unassembled WGS sequence"/>
</dbReference>
<reference evidence="9 10" key="1">
    <citation type="submission" date="2019-09" db="EMBL/GenBank/DDBJ databases">
        <title>Genomes of family Cryomorphaceae.</title>
        <authorList>
            <person name="Bowman J.P."/>
        </authorList>
    </citation>
    <scope>NUCLEOTIDE SEQUENCE [LARGE SCALE GENOMIC DNA]</scope>
    <source>
        <strain evidence="9 10">LMG 25704</strain>
    </source>
</reference>
<proteinExistence type="predicted"/>
<feature type="transmembrane region" description="Helical" evidence="8">
    <location>
        <begin position="71"/>
        <end position="91"/>
    </location>
</feature>
<dbReference type="GO" id="GO:0009103">
    <property type="term" value="P:lipopolysaccharide biosynthetic process"/>
    <property type="evidence" value="ECO:0007669"/>
    <property type="project" value="UniProtKB-ARBA"/>
</dbReference>
<keyword evidence="6 8" id="KW-1133">Transmembrane helix</keyword>
<keyword evidence="7 8" id="KW-0472">Membrane</keyword>
<keyword evidence="3" id="KW-0328">Glycosyltransferase</keyword>
<protein>
    <recommendedName>
        <fullName evidence="11">DUF2029 domain-containing protein</fullName>
    </recommendedName>
</protein>
<keyword evidence="10" id="KW-1185">Reference proteome</keyword>
<feature type="transmembrane region" description="Helical" evidence="8">
    <location>
        <begin position="378"/>
        <end position="395"/>
    </location>
</feature>